<keyword evidence="3" id="KW-1185">Reference proteome</keyword>
<dbReference type="EMBL" id="PZQS01000003">
    <property type="protein sequence ID" value="PVD33710.1"/>
    <property type="molecule type" value="Genomic_DNA"/>
</dbReference>
<evidence type="ECO:0000313" key="2">
    <source>
        <dbReference type="EMBL" id="PVD33710.1"/>
    </source>
</evidence>
<name>A0A2T7PJX8_POMCA</name>
<organism evidence="2 3">
    <name type="scientific">Pomacea canaliculata</name>
    <name type="common">Golden apple snail</name>
    <dbReference type="NCBI Taxonomy" id="400727"/>
    <lineage>
        <taxon>Eukaryota</taxon>
        <taxon>Metazoa</taxon>
        <taxon>Spiralia</taxon>
        <taxon>Lophotrochozoa</taxon>
        <taxon>Mollusca</taxon>
        <taxon>Gastropoda</taxon>
        <taxon>Caenogastropoda</taxon>
        <taxon>Architaenioglossa</taxon>
        <taxon>Ampullarioidea</taxon>
        <taxon>Ampullariidae</taxon>
        <taxon>Pomacea</taxon>
    </lineage>
</organism>
<evidence type="ECO:0000256" key="1">
    <source>
        <dbReference type="SAM" id="MobiDB-lite"/>
    </source>
</evidence>
<proteinExistence type="predicted"/>
<evidence type="ECO:0000313" key="3">
    <source>
        <dbReference type="Proteomes" id="UP000245119"/>
    </source>
</evidence>
<dbReference type="Proteomes" id="UP000245119">
    <property type="component" value="Linkage Group LG3"/>
</dbReference>
<reference evidence="2 3" key="1">
    <citation type="submission" date="2018-04" db="EMBL/GenBank/DDBJ databases">
        <title>The genome of golden apple snail Pomacea canaliculata provides insight into stress tolerance and invasive adaptation.</title>
        <authorList>
            <person name="Liu C."/>
            <person name="Liu B."/>
            <person name="Ren Y."/>
            <person name="Zhang Y."/>
            <person name="Wang H."/>
            <person name="Li S."/>
            <person name="Jiang F."/>
            <person name="Yin L."/>
            <person name="Zhang G."/>
            <person name="Qian W."/>
            <person name="Fan W."/>
        </authorList>
    </citation>
    <scope>NUCLEOTIDE SEQUENCE [LARGE SCALE GENOMIC DNA]</scope>
    <source>
        <strain evidence="2">SZHN2017</strain>
        <tissue evidence="2">Muscle</tissue>
    </source>
</reference>
<dbReference type="AlphaFoldDB" id="A0A2T7PJX8"/>
<feature type="region of interest" description="Disordered" evidence="1">
    <location>
        <begin position="1"/>
        <end position="21"/>
    </location>
</feature>
<dbReference type="OrthoDB" id="3229771at2759"/>
<sequence>MSDSSLKKYQADTPEHIDDPDVTATALSCLPEPENSLPQCDLSFVVKEKVCDNVDMKTEESDESHILTALSTPSDTDSSSHDMLDNNTFVITDTSCTESDTETAQCLPIRRTAYEMISRKLRQRYSHIGKGLRMHEKERRLVRKYMKSETDRNISEIKLNKVKLKIALLKKQKLQLQMLMVQRRLNLQNR</sequence>
<comment type="caution">
    <text evidence="2">The sequence shown here is derived from an EMBL/GenBank/DDBJ whole genome shotgun (WGS) entry which is preliminary data.</text>
</comment>
<accession>A0A2T7PJX8</accession>
<gene>
    <name evidence="2" type="ORF">C0Q70_04970</name>
</gene>
<feature type="compositionally biased region" description="Basic and acidic residues" evidence="1">
    <location>
        <begin position="1"/>
        <end position="19"/>
    </location>
</feature>
<protein>
    <submittedName>
        <fullName evidence="2">Uncharacterized protein</fullName>
    </submittedName>
</protein>